<keyword evidence="4" id="KW-1185">Reference proteome</keyword>
<accession>A0A919SMD4</accession>
<comment type="caution">
    <text evidence="3">The sequence shown here is derived from an EMBL/GenBank/DDBJ whole genome shotgun (WGS) entry which is preliminary data.</text>
</comment>
<dbReference type="InterPro" id="IPR015590">
    <property type="entry name" value="Aldehyde_DH_dom"/>
</dbReference>
<organism evidence="3 4">
    <name type="scientific">Actinoplanes auranticolor</name>
    <dbReference type="NCBI Taxonomy" id="47988"/>
    <lineage>
        <taxon>Bacteria</taxon>
        <taxon>Bacillati</taxon>
        <taxon>Actinomycetota</taxon>
        <taxon>Actinomycetes</taxon>
        <taxon>Micromonosporales</taxon>
        <taxon>Micromonosporaceae</taxon>
        <taxon>Actinoplanes</taxon>
    </lineage>
</organism>
<dbReference type="EMBL" id="BOQL01000049">
    <property type="protein sequence ID" value="GIM74256.1"/>
    <property type="molecule type" value="Genomic_DNA"/>
</dbReference>
<dbReference type="SUPFAM" id="SSF53720">
    <property type="entry name" value="ALDH-like"/>
    <property type="match status" value="1"/>
</dbReference>
<evidence type="ECO:0000313" key="3">
    <source>
        <dbReference type="EMBL" id="GIM74256.1"/>
    </source>
</evidence>
<evidence type="ECO:0000259" key="2">
    <source>
        <dbReference type="Pfam" id="PF00171"/>
    </source>
</evidence>
<proteinExistence type="predicted"/>
<evidence type="ECO:0000256" key="1">
    <source>
        <dbReference type="ARBA" id="ARBA00023002"/>
    </source>
</evidence>
<dbReference type="GO" id="GO:0016491">
    <property type="term" value="F:oxidoreductase activity"/>
    <property type="evidence" value="ECO:0007669"/>
    <property type="project" value="UniProtKB-KW"/>
</dbReference>
<sequence>MTSARRLSCVPPWTAPCSRTWPRSARAPLPGPVSNIASWNHPMSVLVHAGLVQLLAGNAVIAKTPSQGGAVCLTSWTSGR</sequence>
<gene>
    <name evidence="3" type="ORF">Aau02nite_60080</name>
</gene>
<keyword evidence="1" id="KW-0560">Oxidoreductase</keyword>
<dbReference type="Pfam" id="PF00171">
    <property type="entry name" value="Aldedh"/>
    <property type="match status" value="1"/>
</dbReference>
<name>A0A919SMD4_9ACTN</name>
<feature type="domain" description="Aldehyde dehydrogenase" evidence="2">
    <location>
        <begin position="19"/>
        <end position="72"/>
    </location>
</feature>
<dbReference type="AlphaFoldDB" id="A0A919SMD4"/>
<evidence type="ECO:0000313" key="4">
    <source>
        <dbReference type="Proteomes" id="UP000681340"/>
    </source>
</evidence>
<dbReference type="InterPro" id="IPR016161">
    <property type="entry name" value="Ald_DH/histidinol_DH"/>
</dbReference>
<dbReference type="Gene3D" id="3.40.605.10">
    <property type="entry name" value="Aldehyde Dehydrogenase, Chain A, domain 1"/>
    <property type="match status" value="1"/>
</dbReference>
<dbReference type="InterPro" id="IPR016162">
    <property type="entry name" value="Ald_DH_N"/>
</dbReference>
<reference evidence="3" key="1">
    <citation type="submission" date="2021-03" db="EMBL/GenBank/DDBJ databases">
        <title>Whole genome shotgun sequence of Actinoplanes auranticolor NBRC 12245.</title>
        <authorList>
            <person name="Komaki H."/>
            <person name="Tamura T."/>
        </authorList>
    </citation>
    <scope>NUCLEOTIDE SEQUENCE</scope>
    <source>
        <strain evidence="3">NBRC 12245</strain>
    </source>
</reference>
<dbReference type="Proteomes" id="UP000681340">
    <property type="component" value="Unassembled WGS sequence"/>
</dbReference>
<protein>
    <recommendedName>
        <fullName evidence="2">Aldehyde dehydrogenase domain-containing protein</fullName>
    </recommendedName>
</protein>